<dbReference type="Gene3D" id="1.20.120.330">
    <property type="entry name" value="Nucleotidyltransferases domain 2"/>
    <property type="match status" value="1"/>
</dbReference>
<evidence type="ECO:0000259" key="1">
    <source>
        <dbReference type="PROSITE" id="PS50910"/>
    </source>
</evidence>
<comment type="caution">
    <text evidence="2">The sequence shown here is derived from an EMBL/GenBank/DDBJ whole genome shotgun (WGS) entry which is preliminary data.</text>
</comment>
<reference evidence="2 3" key="1">
    <citation type="submission" date="2014-10" db="EMBL/GenBank/DDBJ databases">
        <title>Pedobacter Kyungheensis.</title>
        <authorList>
            <person name="Anderson B.M."/>
            <person name="Newman J.D."/>
        </authorList>
    </citation>
    <scope>NUCLEOTIDE SEQUENCE [LARGE SCALE GENOMIC DNA]</scope>
    <source>
        <strain evidence="2 3">KACC 16221</strain>
    </source>
</reference>
<gene>
    <name evidence="2" type="ORF">OC25_10550</name>
</gene>
<evidence type="ECO:0000313" key="2">
    <source>
        <dbReference type="EMBL" id="KIA94043.1"/>
    </source>
</evidence>
<dbReference type="InterPro" id="IPR007842">
    <property type="entry name" value="HEPN_dom"/>
</dbReference>
<dbReference type="AlphaFoldDB" id="A0A0C1FQJ1"/>
<dbReference type="SUPFAM" id="SSF81593">
    <property type="entry name" value="Nucleotidyltransferase substrate binding subunit/domain"/>
    <property type="match status" value="1"/>
</dbReference>
<name>A0A0C1FQJ1_9SPHI</name>
<organism evidence="2 3">
    <name type="scientific">Pedobacter kyungheensis</name>
    <dbReference type="NCBI Taxonomy" id="1069985"/>
    <lineage>
        <taxon>Bacteria</taxon>
        <taxon>Pseudomonadati</taxon>
        <taxon>Bacteroidota</taxon>
        <taxon>Sphingobacteriia</taxon>
        <taxon>Sphingobacteriales</taxon>
        <taxon>Sphingobacteriaceae</taxon>
        <taxon>Pedobacter</taxon>
    </lineage>
</organism>
<dbReference type="OrthoDB" id="1321649at2"/>
<accession>A0A0C1FQJ1</accession>
<proteinExistence type="predicted"/>
<dbReference type="Pfam" id="PF05168">
    <property type="entry name" value="HEPN"/>
    <property type="match status" value="1"/>
</dbReference>
<protein>
    <recommendedName>
        <fullName evidence="1">HEPN domain-containing protein</fullName>
    </recommendedName>
</protein>
<keyword evidence="3" id="KW-1185">Reference proteome</keyword>
<dbReference type="Proteomes" id="UP000031246">
    <property type="component" value="Unassembled WGS sequence"/>
</dbReference>
<feature type="domain" description="HEPN" evidence="1">
    <location>
        <begin position="137"/>
        <end position="257"/>
    </location>
</feature>
<dbReference type="EMBL" id="JSYN01000011">
    <property type="protein sequence ID" value="KIA94043.1"/>
    <property type="molecule type" value="Genomic_DNA"/>
</dbReference>
<dbReference type="PROSITE" id="PS50910">
    <property type="entry name" value="HEPN"/>
    <property type="match status" value="1"/>
</dbReference>
<dbReference type="RefSeq" id="WP_039475503.1">
    <property type="nucleotide sequence ID" value="NZ_JSYN01000011.1"/>
</dbReference>
<evidence type="ECO:0000313" key="3">
    <source>
        <dbReference type="Proteomes" id="UP000031246"/>
    </source>
</evidence>
<sequence>MSRKNIHLAIANDADLAALIKGICAVVQAAYIFCYTEIFAEKVLNELLIVVPNKQVRILNELVPVLNIVFSNQQKFSYRLFHEHEVKQALQNGSLFFNQLCKPQNCLFNRSTDLFNQGNMDGNLLAQQVKSTYTTELNKANDFLAGAKFYLKRQNLPHCAFMLHQFFDLSYRAIELLVMGAEKKTHRVQVHQNYIKPYVQGLSTLFKPGNEADIYLLYLLDEAYLAVRYENNYQITETEIKALFEKGRLLAHLANRVYQRVLNNYFDREINNLR</sequence>